<comment type="caution">
    <text evidence="1">The sequence shown here is derived from an EMBL/GenBank/DDBJ whole genome shotgun (WGS) entry which is preliminary data.</text>
</comment>
<gene>
    <name evidence="1" type="ORF">F4561_006574</name>
</gene>
<dbReference type="RefSeq" id="WP_184585434.1">
    <property type="nucleotide sequence ID" value="NZ_JACHJT010000003.1"/>
</dbReference>
<keyword evidence="2" id="KW-1185">Reference proteome</keyword>
<dbReference type="Proteomes" id="UP000523007">
    <property type="component" value="Unassembled WGS sequence"/>
</dbReference>
<evidence type="ECO:0000313" key="1">
    <source>
        <dbReference type="EMBL" id="MBB4935665.1"/>
    </source>
</evidence>
<protein>
    <submittedName>
        <fullName evidence="1">Uncharacterized protein</fullName>
    </submittedName>
</protein>
<dbReference type="EMBL" id="JACHJT010000003">
    <property type="protein sequence ID" value="MBB4935665.1"/>
    <property type="molecule type" value="Genomic_DNA"/>
</dbReference>
<accession>A0A7W7RP95</accession>
<sequence length="54" mass="6038">MADELPTRDQALSHAVRLLHWAEAETDLAKMERVTELADVWAGIAGLQGEHREV</sequence>
<reference evidence="1 2" key="1">
    <citation type="submission" date="2020-08" db="EMBL/GenBank/DDBJ databases">
        <title>Sequencing the genomes of 1000 actinobacteria strains.</title>
        <authorList>
            <person name="Klenk H.-P."/>
        </authorList>
    </citation>
    <scope>NUCLEOTIDE SEQUENCE [LARGE SCALE GENOMIC DNA]</scope>
    <source>
        <strain evidence="1 2">DSM 102030</strain>
    </source>
</reference>
<proteinExistence type="predicted"/>
<dbReference type="AlphaFoldDB" id="A0A7W7RP95"/>
<name>A0A7W7RP95_9ACTN</name>
<evidence type="ECO:0000313" key="2">
    <source>
        <dbReference type="Proteomes" id="UP000523007"/>
    </source>
</evidence>
<organism evidence="1 2">
    <name type="scientific">Lipingzhangella halophila</name>
    <dbReference type="NCBI Taxonomy" id="1783352"/>
    <lineage>
        <taxon>Bacteria</taxon>
        <taxon>Bacillati</taxon>
        <taxon>Actinomycetota</taxon>
        <taxon>Actinomycetes</taxon>
        <taxon>Streptosporangiales</taxon>
        <taxon>Nocardiopsidaceae</taxon>
        <taxon>Lipingzhangella</taxon>
    </lineage>
</organism>